<dbReference type="EMBL" id="PUIO01000062">
    <property type="protein sequence ID" value="PQP16586.1"/>
    <property type="molecule type" value="Genomic_DNA"/>
</dbReference>
<dbReference type="Proteomes" id="UP000239290">
    <property type="component" value="Unassembled WGS sequence"/>
</dbReference>
<accession>A0A2S8IP80</accession>
<evidence type="ECO:0000313" key="2">
    <source>
        <dbReference type="EMBL" id="PQP16586.1"/>
    </source>
</evidence>
<proteinExistence type="predicted"/>
<feature type="region of interest" description="Disordered" evidence="1">
    <location>
        <begin position="20"/>
        <end position="52"/>
    </location>
</feature>
<name>A0A2S8IP80_RHOOP</name>
<dbReference type="AlphaFoldDB" id="A0A2S8IP80"/>
<protein>
    <submittedName>
        <fullName evidence="2">Uncharacterized protein</fullName>
    </submittedName>
</protein>
<gene>
    <name evidence="2" type="ORF">C5613_35960</name>
</gene>
<sequence>MHSFDGLAGLRVRELRAHADRGRSTGHRVHRPRGESHRGASHRRRGGGGTGSGLIVSCGLRVDRERNHEGAGACRRVAVVRGATGTRRVAEARAELLSGLYGLGAAGIRLLIGEVGL</sequence>
<evidence type="ECO:0000256" key="1">
    <source>
        <dbReference type="SAM" id="MobiDB-lite"/>
    </source>
</evidence>
<comment type="caution">
    <text evidence="2">The sequence shown here is derived from an EMBL/GenBank/DDBJ whole genome shotgun (WGS) entry which is preliminary data.</text>
</comment>
<organism evidence="2 3">
    <name type="scientific">Rhodococcus opacus</name>
    <name type="common">Nocardia opaca</name>
    <dbReference type="NCBI Taxonomy" id="37919"/>
    <lineage>
        <taxon>Bacteria</taxon>
        <taxon>Bacillati</taxon>
        <taxon>Actinomycetota</taxon>
        <taxon>Actinomycetes</taxon>
        <taxon>Mycobacteriales</taxon>
        <taxon>Nocardiaceae</taxon>
        <taxon>Rhodococcus</taxon>
    </lineage>
</organism>
<evidence type="ECO:0000313" key="3">
    <source>
        <dbReference type="Proteomes" id="UP000239290"/>
    </source>
</evidence>
<reference evidence="3" key="1">
    <citation type="submission" date="2018-02" db="EMBL/GenBank/DDBJ databases">
        <title>Draft genome sequencing of Rhodococcus opacus KU647198.</title>
        <authorList>
            <person name="Zheng B.-X."/>
        </authorList>
    </citation>
    <scope>NUCLEOTIDE SEQUENCE [LARGE SCALE GENOMIC DNA]</scope>
    <source>
        <strain evidence="3">04-OD7</strain>
    </source>
</reference>